<dbReference type="OrthoDB" id="10651729at2759"/>
<evidence type="ECO:0000313" key="4">
    <source>
        <dbReference type="RefSeq" id="XP_041440661.1"/>
    </source>
</evidence>
<name>A0A8J1MGY9_XENLA</name>
<reference evidence="4" key="2">
    <citation type="submission" date="2025-08" db="UniProtKB">
        <authorList>
            <consortium name="RefSeq"/>
        </authorList>
    </citation>
    <scope>IDENTIFICATION</scope>
    <source>
        <strain evidence="4">J_2021</strain>
        <tissue evidence="4">Erythrocytes</tissue>
    </source>
</reference>
<dbReference type="KEGG" id="xla:121400776"/>
<keyword evidence="2" id="KW-0812">Transmembrane</keyword>
<feature type="region of interest" description="Disordered" evidence="1">
    <location>
        <begin position="154"/>
        <end position="176"/>
    </location>
</feature>
<sequence length="249" mass="27889">MDNVASLSLKKRFSLAVDSIASDNTESHIYIQMYDQLSEEKTRLREIDFSVVSLYRFWRHPEEIRKMSSNSNEQISGTSNDSPLFRNCTLLCLLIGLGFFLLNIFCLAIVYVKLNRRIGAHKCQSSVKETIPSHSSNTCELVRVETPIMTIVTNEGDSDTSSETSESTAQSSSPIQKNPVAKDITYTTIQFNAKRLSADYENLCGASDYVNVTSKVKKEASRRPIKGETVDYTDIIPNAISKTNNCFSP</sequence>
<dbReference type="Proteomes" id="UP000186698">
    <property type="component" value="Chromosome 2S"/>
</dbReference>
<evidence type="ECO:0000256" key="1">
    <source>
        <dbReference type="SAM" id="MobiDB-lite"/>
    </source>
</evidence>
<reference evidence="3" key="1">
    <citation type="submission" date="2024-06" db="UniProtKB">
        <authorList>
            <consortium name="RefSeq"/>
        </authorList>
    </citation>
    <scope>NUCLEOTIDE SEQUENCE [LARGE SCALE GENOMIC DNA]</scope>
    <source>
        <strain evidence="3">J_2021</strain>
    </source>
</reference>
<protein>
    <submittedName>
        <fullName evidence="4">Uncharacterized protein LOC121400776</fullName>
    </submittedName>
</protein>
<dbReference type="Pfam" id="PF15763">
    <property type="entry name" value="DUF4692"/>
    <property type="match status" value="1"/>
</dbReference>
<dbReference type="PANTHER" id="PTHR38491">
    <property type="entry name" value="REGULATOR OF HEMOGLOBINIZATION AND ERYTHROID CELL EXPANSION PROTEIN"/>
    <property type="match status" value="1"/>
</dbReference>
<dbReference type="PANTHER" id="PTHR38491:SF1">
    <property type="entry name" value="REGULATOR OF HEMOGLOBINIZATION AND ERYTHROID CELL EXPANSION PROTEIN"/>
    <property type="match status" value="1"/>
</dbReference>
<accession>A0A8J1MGY9</accession>
<dbReference type="RefSeq" id="XP_041440661.1">
    <property type="nucleotide sequence ID" value="XM_041584727.1"/>
</dbReference>
<keyword evidence="2" id="KW-1133">Transmembrane helix</keyword>
<evidence type="ECO:0000313" key="3">
    <source>
        <dbReference type="Proteomes" id="UP000186698"/>
    </source>
</evidence>
<dbReference type="GeneID" id="121400776"/>
<evidence type="ECO:0000256" key="2">
    <source>
        <dbReference type="SAM" id="Phobius"/>
    </source>
</evidence>
<proteinExistence type="predicted"/>
<dbReference type="AlphaFoldDB" id="A0A8J1MGY9"/>
<organism evidence="3 4">
    <name type="scientific">Xenopus laevis</name>
    <name type="common">African clawed frog</name>
    <dbReference type="NCBI Taxonomy" id="8355"/>
    <lineage>
        <taxon>Eukaryota</taxon>
        <taxon>Metazoa</taxon>
        <taxon>Chordata</taxon>
        <taxon>Craniata</taxon>
        <taxon>Vertebrata</taxon>
        <taxon>Euteleostomi</taxon>
        <taxon>Amphibia</taxon>
        <taxon>Batrachia</taxon>
        <taxon>Anura</taxon>
        <taxon>Pipoidea</taxon>
        <taxon>Pipidae</taxon>
        <taxon>Xenopodinae</taxon>
        <taxon>Xenopus</taxon>
        <taxon>Xenopus</taxon>
    </lineage>
</organism>
<keyword evidence="3" id="KW-1185">Reference proteome</keyword>
<feature type="transmembrane region" description="Helical" evidence="2">
    <location>
        <begin position="84"/>
        <end position="112"/>
    </location>
</feature>
<feature type="compositionally biased region" description="Low complexity" evidence="1">
    <location>
        <begin position="159"/>
        <end position="173"/>
    </location>
</feature>
<keyword evidence="2" id="KW-0472">Membrane</keyword>
<dbReference type="InterPro" id="IPR031517">
    <property type="entry name" value="RHEX-like"/>
</dbReference>
<gene>
    <name evidence="4" type="primary">LOC121400776</name>
</gene>